<evidence type="ECO:0000313" key="2">
    <source>
        <dbReference type="EMBL" id="KAF5845382.1"/>
    </source>
</evidence>
<sequence>MSKGILAGILDDVSSPSDVIGSCQAEVCTWEPYQTLAVCSFVEDISADGAMDEPGPYSPDGSRMYYVGPESWSRDQTGVNISETFWMNTQIDTQDPDARAENYAPLRNISTTYVAYYPPCDHNGNPRADWVGQRDDAANWKGFQGSLILCLQTLNSTYNLTMQTKVIDTQIDLDWQIKPGVSNDSQYRYCVTGQDNEEYCVGDTDITEWEYLMAKSLTGAAAIYPNEANYSFTGQLAPNIVTDVLGDSPAYCNGSTVKGGFERRMNNIAISMSNTVLIPICSVLIWRTSLRTGKNAVSHQGIEWTKEQFFDVTFYWMSPPLAIYLTITLFLFSTIVTSSKADTPLWKSSPLVLLEATNSSNRMHSLDQVELEARGTCIKLQQTGENWHLQNMPVSSVTRKEGI</sequence>
<evidence type="ECO:0000256" key="1">
    <source>
        <dbReference type="SAM" id="Phobius"/>
    </source>
</evidence>
<evidence type="ECO:0000313" key="3">
    <source>
        <dbReference type="Proteomes" id="UP000624244"/>
    </source>
</evidence>
<dbReference type="PANTHER" id="PTHR35394">
    <property type="entry name" value="DUF3176 DOMAIN-CONTAINING PROTEIN"/>
    <property type="match status" value="1"/>
</dbReference>
<gene>
    <name evidence="2" type="ORF">GGP41_002950</name>
</gene>
<dbReference type="Proteomes" id="UP000624244">
    <property type="component" value="Unassembled WGS sequence"/>
</dbReference>
<name>A0A8H5Z9S3_COCSA</name>
<organism evidence="2 3">
    <name type="scientific">Cochliobolus sativus</name>
    <name type="common">Common root rot and spot blotch fungus</name>
    <name type="synonym">Bipolaris sorokiniana</name>
    <dbReference type="NCBI Taxonomy" id="45130"/>
    <lineage>
        <taxon>Eukaryota</taxon>
        <taxon>Fungi</taxon>
        <taxon>Dikarya</taxon>
        <taxon>Ascomycota</taxon>
        <taxon>Pezizomycotina</taxon>
        <taxon>Dothideomycetes</taxon>
        <taxon>Pleosporomycetidae</taxon>
        <taxon>Pleosporales</taxon>
        <taxon>Pleosporineae</taxon>
        <taxon>Pleosporaceae</taxon>
        <taxon>Bipolaris</taxon>
    </lineage>
</organism>
<protein>
    <submittedName>
        <fullName evidence="2">Uncharacterized protein</fullName>
    </submittedName>
</protein>
<proteinExistence type="predicted"/>
<feature type="transmembrane region" description="Helical" evidence="1">
    <location>
        <begin position="321"/>
        <end position="339"/>
    </location>
</feature>
<accession>A0A8H5Z9S3</accession>
<comment type="caution">
    <text evidence="2">The sequence shown here is derived from an EMBL/GenBank/DDBJ whole genome shotgun (WGS) entry which is preliminary data.</text>
</comment>
<keyword evidence="1" id="KW-1133">Transmembrane helix</keyword>
<dbReference type="EMBL" id="WNKQ01000019">
    <property type="protein sequence ID" value="KAF5845382.1"/>
    <property type="molecule type" value="Genomic_DNA"/>
</dbReference>
<dbReference type="AlphaFoldDB" id="A0A8H5Z9S3"/>
<dbReference type="PANTHER" id="PTHR35394:SF5">
    <property type="entry name" value="DUF3176 DOMAIN-CONTAINING PROTEIN"/>
    <property type="match status" value="1"/>
</dbReference>
<keyword evidence="1" id="KW-0472">Membrane</keyword>
<reference evidence="2" key="1">
    <citation type="submission" date="2019-11" db="EMBL/GenBank/DDBJ databases">
        <title>Bipolaris sorokiniana Genome sequencing.</title>
        <authorList>
            <person name="Wang H."/>
        </authorList>
    </citation>
    <scope>NUCLEOTIDE SEQUENCE</scope>
</reference>
<feature type="transmembrane region" description="Helical" evidence="1">
    <location>
        <begin position="268"/>
        <end position="286"/>
    </location>
</feature>
<keyword evidence="1" id="KW-0812">Transmembrane</keyword>